<dbReference type="Proteomes" id="UP000621898">
    <property type="component" value="Unassembled WGS sequence"/>
</dbReference>
<evidence type="ECO:0000256" key="7">
    <source>
        <dbReference type="SAM" id="Phobius"/>
    </source>
</evidence>
<evidence type="ECO:0000259" key="8">
    <source>
        <dbReference type="Pfam" id="PF02687"/>
    </source>
</evidence>
<dbReference type="InterPro" id="IPR025857">
    <property type="entry name" value="MacB_PCD"/>
</dbReference>
<keyword evidence="3 7" id="KW-0812">Transmembrane</keyword>
<evidence type="ECO:0000256" key="4">
    <source>
        <dbReference type="ARBA" id="ARBA00022989"/>
    </source>
</evidence>
<feature type="transmembrane region" description="Helical" evidence="7">
    <location>
        <begin position="339"/>
        <end position="361"/>
    </location>
</feature>
<feature type="transmembrane region" description="Helical" evidence="7">
    <location>
        <begin position="373"/>
        <end position="392"/>
    </location>
</feature>
<dbReference type="Pfam" id="PF12704">
    <property type="entry name" value="MacB_PCD"/>
    <property type="match status" value="1"/>
</dbReference>
<evidence type="ECO:0000256" key="6">
    <source>
        <dbReference type="ARBA" id="ARBA00038076"/>
    </source>
</evidence>
<feature type="transmembrane region" description="Helical" evidence="7">
    <location>
        <begin position="284"/>
        <end position="312"/>
    </location>
</feature>
<evidence type="ECO:0000256" key="1">
    <source>
        <dbReference type="ARBA" id="ARBA00004651"/>
    </source>
</evidence>
<gene>
    <name evidence="10" type="primary">ybjZ</name>
    <name evidence="10" type="ORF">GCM10008098_02780</name>
</gene>
<comment type="subcellular location">
    <subcellularLocation>
        <location evidence="1">Cell membrane</location>
        <topology evidence="1">Multi-pass membrane protein</topology>
    </subcellularLocation>
</comment>
<evidence type="ECO:0000256" key="2">
    <source>
        <dbReference type="ARBA" id="ARBA00022475"/>
    </source>
</evidence>
<evidence type="ECO:0000256" key="3">
    <source>
        <dbReference type="ARBA" id="ARBA00022692"/>
    </source>
</evidence>
<keyword evidence="11" id="KW-1185">Reference proteome</keyword>
<evidence type="ECO:0000313" key="10">
    <source>
        <dbReference type="EMBL" id="GGY15280.1"/>
    </source>
</evidence>
<organism evidence="10 11">
    <name type="scientific">Rhodanobacter panaciterrae</name>
    <dbReference type="NCBI Taxonomy" id="490572"/>
    <lineage>
        <taxon>Bacteria</taxon>
        <taxon>Pseudomonadati</taxon>
        <taxon>Pseudomonadota</taxon>
        <taxon>Gammaproteobacteria</taxon>
        <taxon>Lysobacterales</taxon>
        <taxon>Rhodanobacteraceae</taxon>
        <taxon>Rhodanobacter</taxon>
    </lineage>
</organism>
<protein>
    <submittedName>
        <fullName evidence="10">ABC transporter permease</fullName>
    </submittedName>
</protein>
<feature type="domain" description="MacB-like periplasmic core" evidence="9">
    <location>
        <begin position="54"/>
        <end position="242"/>
    </location>
</feature>
<name>A0ABQ2ZJD3_9GAMM</name>
<evidence type="ECO:0000313" key="11">
    <source>
        <dbReference type="Proteomes" id="UP000621898"/>
    </source>
</evidence>
<evidence type="ECO:0000259" key="9">
    <source>
        <dbReference type="Pfam" id="PF12704"/>
    </source>
</evidence>
<feature type="transmembrane region" description="Helical" evidence="7">
    <location>
        <begin position="15"/>
        <end position="38"/>
    </location>
</feature>
<comment type="caution">
    <text evidence="10">The sequence shown here is derived from an EMBL/GenBank/DDBJ whole genome shotgun (WGS) entry which is preliminary data.</text>
</comment>
<sequence>MEIRPIFASLRKHRIPALLIVLEIALACAVLCNAVFMISQRVNDIRLPSAIDEQGLVTVTLRGTDDKLVGSEIPRNLAALRGIAGVQQVAITSSLPLSTNNWGWSFGVNADSVIANQKNINVSLYFIGESGDKALGLHMLQGRFFNADELADSKFDTAPLPETHAVVMTHAAAENFWPGQSALGKTIYSKPYYYTVVGVVEDVLRPNISTTNTRKSYDAVYFPMSAAGSKGALSYYILRGAPQDRDRIMREAEQKLAELNPGAVAKGQIYVDIREKYFANMSSMAWMLVLVCVVMLAVTAFGIVGLTSFWVGQRRRQIGIRRAVGATRRHIMQYFQTENLLLTTAGVVVGMGLAFGINVYLMQHYEMSRMPWYYLPGGALALWLLGQASVFGPAQKAASVPPVVATRSV</sequence>
<dbReference type="Pfam" id="PF02687">
    <property type="entry name" value="FtsX"/>
    <property type="match status" value="1"/>
</dbReference>
<dbReference type="PANTHER" id="PTHR30572">
    <property type="entry name" value="MEMBRANE COMPONENT OF TRANSPORTER-RELATED"/>
    <property type="match status" value="1"/>
</dbReference>
<reference evidence="11" key="1">
    <citation type="journal article" date="2019" name="Int. J. Syst. Evol. Microbiol.">
        <title>The Global Catalogue of Microorganisms (GCM) 10K type strain sequencing project: providing services to taxonomists for standard genome sequencing and annotation.</title>
        <authorList>
            <consortium name="The Broad Institute Genomics Platform"/>
            <consortium name="The Broad Institute Genome Sequencing Center for Infectious Disease"/>
            <person name="Wu L."/>
            <person name="Ma J."/>
        </authorList>
    </citation>
    <scope>NUCLEOTIDE SEQUENCE [LARGE SCALE GENOMIC DNA]</scope>
    <source>
        <strain evidence="11">KCTC 22232</strain>
    </source>
</reference>
<dbReference type="InterPro" id="IPR003838">
    <property type="entry name" value="ABC3_permease_C"/>
</dbReference>
<dbReference type="PANTHER" id="PTHR30572:SF4">
    <property type="entry name" value="ABC TRANSPORTER PERMEASE YTRF"/>
    <property type="match status" value="1"/>
</dbReference>
<comment type="similarity">
    <text evidence="6">Belongs to the ABC-4 integral membrane protein family.</text>
</comment>
<dbReference type="InterPro" id="IPR050250">
    <property type="entry name" value="Macrolide_Exporter_MacB"/>
</dbReference>
<proteinExistence type="inferred from homology"/>
<evidence type="ECO:0000256" key="5">
    <source>
        <dbReference type="ARBA" id="ARBA00023136"/>
    </source>
</evidence>
<dbReference type="EMBL" id="BMXT01000001">
    <property type="protein sequence ID" value="GGY15280.1"/>
    <property type="molecule type" value="Genomic_DNA"/>
</dbReference>
<keyword evidence="4 7" id="KW-1133">Transmembrane helix</keyword>
<keyword evidence="5 7" id="KW-0472">Membrane</keyword>
<dbReference type="RefSeq" id="WP_189439400.1">
    <property type="nucleotide sequence ID" value="NZ_BMXT01000001.1"/>
</dbReference>
<keyword evidence="2" id="KW-1003">Cell membrane</keyword>
<feature type="domain" description="ABC3 transporter permease C-terminal" evidence="8">
    <location>
        <begin position="291"/>
        <end position="402"/>
    </location>
</feature>
<accession>A0ABQ2ZJD3</accession>